<dbReference type="PANTHER" id="PTHR30136:SF24">
    <property type="entry name" value="HTH-TYPE TRANSCRIPTIONAL REPRESSOR ALLR"/>
    <property type="match status" value="1"/>
</dbReference>
<organism evidence="6 7">
    <name type="scientific">Microbacterium gilvum</name>
    <dbReference type="NCBI Taxonomy" id="1336204"/>
    <lineage>
        <taxon>Bacteria</taxon>
        <taxon>Bacillati</taxon>
        <taxon>Actinomycetota</taxon>
        <taxon>Actinomycetes</taxon>
        <taxon>Micrococcales</taxon>
        <taxon>Microbacteriaceae</taxon>
        <taxon>Microbacterium</taxon>
    </lineage>
</organism>
<dbReference type="PROSITE" id="PS51078">
    <property type="entry name" value="ICLR_ED"/>
    <property type="match status" value="1"/>
</dbReference>
<sequence length="258" mass="27130">MAADKGSNQSVEKAVALLEAFRDGEPRRVGDIARETGIGQSTASRLLATLEAAGLVERDPVTSLYFLGTELLTLAGVAVNRIPVHRTSRMVAQTLAAELGLGVNVGIRQGSELVYVCHFEGAQSPKSHTLLGERVPLHATSIGKAVLSGLTAADRDAVLSRGLPAYTQRTHTQRAMLDRELAVVARRGYATEIEEFVLGRASVAAPVVDRSGATIAAVSISGPLSAIALETREPELARVAVETADRISSALGFHGPGY</sequence>
<dbReference type="SUPFAM" id="SSF55781">
    <property type="entry name" value="GAF domain-like"/>
    <property type="match status" value="1"/>
</dbReference>
<dbReference type="InterPro" id="IPR014757">
    <property type="entry name" value="Tscrpt_reg_IclR_C"/>
</dbReference>
<keyword evidence="3" id="KW-0804">Transcription</keyword>
<dbReference type="Gene3D" id="3.30.450.40">
    <property type="match status" value="1"/>
</dbReference>
<dbReference type="InterPro" id="IPR050707">
    <property type="entry name" value="HTH_MetabolicPath_Reg"/>
</dbReference>
<keyword evidence="7" id="KW-1185">Reference proteome</keyword>
<dbReference type="InterPro" id="IPR036388">
    <property type="entry name" value="WH-like_DNA-bd_sf"/>
</dbReference>
<evidence type="ECO:0000256" key="2">
    <source>
        <dbReference type="ARBA" id="ARBA00023125"/>
    </source>
</evidence>
<reference evidence="7" key="1">
    <citation type="journal article" date="2019" name="Int. J. Syst. Evol. Microbiol.">
        <title>The Global Catalogue of Microorganisms (GCM) 10K type strain sequencing project: providing services to taxonomists for standard genome sequencing and annotation.</title>
        <authorList>
            <consortium name="The Broad Institute Genomics Platform"/>
            <consortium name="The Broad Institute Genome Sequencing Center for Infectious Disease"/>
            <person name="Wu L."/>
            <person name="Ma J."/>
        </authorList>
    </citation>
    <scope>NUCLEOTIDE SEQUENCE [LARGE SCALE GENOMIC DNA]</scope>
    <source>
        <strain evidence="7">JCM 18537</strain>
    </source>
</reference>
<dbReference type="PROSITE" id="PS51077">
    <property type="entry name" value="HTH_ICLR"/>
    <property type="match status" value="1"/>
</dbReference>
<dbReference type="SMART" id="SM00346">
    <property type="entry name" value="HTH_ICLR"/>
    <property type="match status" value="1"/>
</dbReference>
<evidence type="ECO:0000256" key="3">
    <source>
        <dbReference type="ARBA" id="ARBA00023163"/>
    </source>
</evidence>
<keyword evidence="2" id="KW-0238">DNA-binding</keyword>
<proteinExistence type="predicted"/>
<evidence type="ECO:0000313" key="7">
    <source>
        <dbReference type="Proteomes" id="UP001501645"/>
    </source>
</evidence>
<dbReference type="CDD" id="cd00090">
    <property type="entry name" value="HTH_ARSR"/>
    <property type="match status" value="1"/>
</dbReference>
<accession>A0ABP9A2R7</accession>
<dbReference type="Pfam" id="PF01614">
    <property type="entry name" value="IclR_C"/>
    <property type="match status" value="1"/>
</dbReference>
<dbReference type="Gene3D" id="1.10.10.10">
    <property type="entry name" value="Winged helix-like DNA-binding domain superfamily/Winged helix DNA-binding domain"/>
    <property type="match status" value="1"/>
</dbReference>
<dbReference type="PANTHER" id="PTHR30136">
    <property type="entry name" value="HELIX-TURN-HELIX TRANSCRIPTIONAL REGULATOR, ICLR FAMILY"/>
    <property type="match status" value="1"/>
</dbReference>
<gene>
    <name evidence="6" type="ORF">GCM10023351_15500</name>
</gene>
<dbReference type="InterPro" id="IPR001845">
    <property type="entry name" value="HTH_ArsR_DNA-bd_dom"/>
</dbReference>
<dbReference type="InterPro" id="IPR036390">
    <property type="entry name" value="WH_DNA-bd_sf"/>
</dbReference>
<feature type="domain" description="IclR-ED" evidence="5">
    <location>
        <begin position="70"/>
        <end position="253"/>
    </location>
</feature>
<evidence type="ECO:0000259" key="4">
    <source>
        <dbReference type="PROSITE" id="PS51077"/>
    </source>
</evidence>
<dbReference type="Proteomes" id="UP001501645">
    <property type="component" value="Unassembled WGS sequence"/>
</dbReference>
<keyword evidence="1" id="KW-0805">Transcription regulation</keyword>
<dbReference type="SMART" id="SM00418">
    <property type="entry name" value="HTH_ARSR"/>
    <property type="match status" value="1"/>
</dbReference>
<dbReference type="EMBL" id="BAABKO010000002">
    <property type="protein sequence ID" value="GAA4772237.1"/>
    <property type="molecule type" value="Genomic_DNA"/>
</dbReference>
<dbReference type="InterPro" id="IPR011991">
    <property type="entry name" value="ArsR-like_HTH"/>
</dbReference>
<comment type="caution">
    <text evidence="6">The sequence shown here is derived from an EMBL/GenBank/DDBJ whole genome shotgun (WGS) entry which is preliminary data.</text>
</comment>
<dbReference type="InterPro" id="IPR029016">
    <property type="entry name" value="GAF-like_dom_sf"/>
</dbReference>
<evidence type="ECO:0000256" key="1">
    <source>
        <dbReference type="ARBA" id="ARBA00023015"/>
    </source>
</evidence>
<evidence type="ECO:0000313" key="6">
    <source>
        <dbReference type="EMBL" id="GAA4772237.1"/>
    </source>
</evidence>
<dbReference type="RefSeq" id="WP_345437755.1">
    <property type="nucleotide sequence ID" value="NZ_BAABKO010000002.1"/>
</dbReference>
<protein>
    <submittedName>
        <fullName evidence="6">IclR family transcriptional regulator</fullName>
    </submittedName>
</protein>
<dbReference type="InterPro" id="IPR005471">
    <property type="entry name" value="Tscrpt_reg_IclR_N"/>
</dbReference>
<feature type="domain" description="HTH iclR-type" evidence="4">
    <location>
        <begin position="8"/>
        <end position="69"/>
    </location>
</feature>
<evidence type="ECO:0000259" key="5">
    <source>
        <dbReference type="PROSITE" id="PS51078"/>
    </source>
</evidence>
<name>A0ABP9A2R7_9MICO</name>
<dbReference type="Pfam" id="PF09339">
    <property type="entry name" value="HTH_IclR"/>
    <property type="match status" value="1"/>
</dbReference>
<dbReference type="SUPFAM" id="SSF46785">
    <property type="entry name" value="Winged helix' DNA-binding domain"/>
    <property type="match status" value="1"/>
</dbReference>